<dbReference type="Gene3D" id="2.60.40.640">
    <property type="match status" value="1"/>
</dbReference>
<dbReference type="Proteomes" id="UP001140172">
    <property type="component" value="Unassembled WGS sequence"/>
</dbReference>
<evidence type="ECO:0000259" key="2">
    <source>
        <dbReference type="Pfam" id="PF00339"/>
    </source>
</evidence>
<reference evidence="3" key="1">
    <citation type="submission" date="2022-07" db="EMBL/GenBank/DDBJ databases">
        <title>Phylogenomic reconstructions and comparative analyses of Kickxellomycotina fungi.</title>
        <authorList>
            <person name="Reynolds N.K."/>
            <person name="Stajich J.E."/>
            <person name="Barry K."/>
            <person name="Grigoriev I.V."/>
            <person name="Crous P."/>
            <person name="Smith M.E."/>
        </authorList>
    </citation>
    <scope>NUCLEOTIDE SEQUENCE</scope>
    <source>
        <strain evidence="3">BCRC 34489</strain>
    </source>
</reference>
<dbReference type="EMBL" id="JANBUM010000228">
    <property type="protein sequence ID" value="KAJ2780948.1"/>
    <property type="molecule type" value="Genomic_DNA"/>
</dbReference>
<keyword evidence="4" id="KW-1185">Reference proteome</keyword>
<organism evidence="3 4">
    <name type="scientific">Coemansia interrupta</name>
    <dbReference type="NCBI Taxonomy" id="1126814"/>
    <lineage>
        <taxon>Eukaryota</taxon>
        <taxon>Fungi</taxon>
        <taxon>Fungi incertae sedis</taxon>
        <taxon>Zoopagomycota</taxon>
        <taxon>Kickxellomycotina</taxon>
        <taxon>Kickxellomycetes</taxon>
        <taxon>Kickxellales</taxon>
        <taxon>Kickxellaceae</taxon>
        <taxon>Coemansia</taxon>
    </lineage>
</organism>
<protein>
    <recommendedName>
        <fullName evidence="2">Arrestin-like N-terminal domain-containing protein</fullName>
    </recommendedName>
</protein>
<feature type="compositionally biased region" description="Low complexity" evidence="1">
    <location>
        <begin position="601"/>
        <end position="614"/>
    </location>
</feature>
<feature type="domain" description="Arrestin-like N-terminal" evidence="2">
    <location>
        <begin position="84"/>
        <end position="133"/>
    </location>
</feature>
<gene>
    <name evidence="3" type="ORF">GGI15_003365</name>
</gene>
<dbReference type="InterPro" id="IPR014752">
    <property type="entry name" value="Arrestin-like_C"/>
</dbReference>
<comment type="caution">
    <text evidence="3">The sequence shown here is derived from an EMBL/GenBank/DDBJ whole genome shotgun (WGS) entry which is preliminary data.</text>
</comment>
<evidence type="ECO:0000313" key="3">
    <source>
        <dbReference type="EMBL" id="KAJ2780948.1"/>
    </source>
</evidence>
<feature type="region of interest" description="Disordered" evidence="1">
    <location>
        <begin position="472"/>
        <end position="638"/>
    </location>
</feature>
<feature type="region of interest" description="Disordered" evidence="1">
    <location>
        <begin position="232"/>
        <end position="254"/>
    </location>
</feature>
<proteinExistence type="predicted"/>
<dbReference type="InterPro" id="IPR011021">
    <property type="entry name" value="Arrestin-like_N"/>
</dbReference>
<evidence type="ECO:0000313" key="4">
    <source>
        <dbReference type="Proteomes" id="UP001140172"/>
    </source>
</evidence>
<sequence>MAFSNVTVSVEVDGPAGSAASAESTRMDGRVVVRVHGRALTTGGVTVAFFGTETVYVRAWAGLAPSSVRREIVRASTHVHPACTLAPGVHTFAFCVLVPWWVPSSVADGDQCQIRYALQADVAGHGASDEVELECRRIRVSRRLARRKRLEQSVGCPDGSCHVRFSGSLSRDVVRPGAQVRVDVVARTSDARFGVRALVAHVAEHLVCHVQARGEQRLTRRIAGLTSVRMDGLAQAPDGPPPGSADSPAPRPVGLRKTRSRLAELLQRPSPPPPPAVASAGHREAVVRQVRASQTLHVPRGLSQFSSEYVSREYRVTLVAEVAPLADALAESEHVFHGAAADEHGGRLSAESADGDSDGAAGQRLGVAERSSAIATWPIDVVDHFDVQFDELVGSAQHRVESRRPATALREPEVLAGRYAYAPPSAASPLPASPALTLTPAEHAADEGQRPGHHRRTSSGLVGFLMRGFRSSSGSLSPHAESCGAEVPAQQPRQRHVAQHARSASSGCEYLHVPPPAHHHHQQQTAAAARLVRRRGRQDHRDHRDHHDHRGAAHEGPASSAGSSRRSCGAASTASSGGGSSAGSAIVMRPLTGHGHGFHGFFGHRSPPASAPAAADPPDPQSSAPRPGAVLRRRQHHP</sequence>
<dbReference type="Pfam" id="PF00339">
    <property type="entry name" value="Arrestin_N"/>
    <property type="match status" value="1"/>
</dbReference>
<evidence type="ECO:0000256" key="1">
    <source>
        <dbReference type="SAM" id="MobiDB-lite"/>
    </source>
</evidence>
<feature type="compositionally biased region" description="Low complexity" evidence="1">
    <location>
        <begin position="554"/>
        <end position="575"/>
    </location>
</feature>
<dbReference type="OrthoDB" id="2333384at2759"/>
<accession>A0A9W8H9Z9</accession>
<name>A0A9W8H9Z9_9FUNG</name>
<dbReference type="AlphaFoldDB" id="A0A9W8H9Z9"/>
<feature type="compositionally biased region" description="Basic residues" evidence="1">
    <location>
        <begin position="531"/>
        <end position="547"/>
    </location>
</feature>